<dbReference type="OrthoDB" id="8446481at2"/>
<dbReference type="Proteomes" id="UP000282977">
    <property type="component" value="Unassembled WGS sequence"/>
</dbReference>
<dbReference type="AlphaFoldDB" id="A0A437JCJ8"/>
<gene>
    <name evidence="1" type="ORF">ENE74_02245</name>
</gene>
<dbReference type="RefSeq" id="WP_127689007.1">
    <property type="nucleotide sequence ID" value="NZ_RZUL01000001.1"/>
</dbReference>
<name>A0A437JCJ8_9SPHN</name>
<proteinExistence type="predicted"/>
<reference evidence="1 2" key="1">
    <citation type="submission" date="2019-01" db="EMBL/GenBank/DDBJ databases">
        <authorList>
            <person name="Chen W.-M."/>
        </authorList>
    </citation>
    <scope>NUCLEOTIDE SEQUENCE [LARGE SCALE GENOMIC DNA]</scope>
    <source>
        <strain evidence="1 2">TLA-22</strain>
    </source>
</reference>
<comment type="caution">
    <text evidence="1">The sequence shown here is derived from an EMBL/GenBank/DDBJ whole genome shotgun (WGS) entry which is preliminary data.</text>
</comment>
<dbReference type="EMBL" id="RZUL01000001">
    <property type="protein sequence ID" value="RVT43470.1"/>
    <property type="molecule type" value="Genomic_DNA"/>
</dbReference>
<keyword evidence="2" id="KW-1185">Reference proteome</keyword>
<protein>
    <submittedName>
        <fullName evidence="1">Uncharacterized protein</fullName>
    </submittedName>
</protein>
<accession>A0A437JCJ8</accession>
<organism evidence="1 2">
    <name type="scientific">Sphingobium algorifonticola</name>
    <dbReference type="NCBI Taxonomy" id="2008318"/>
    <lineage>
        <taxon>Bacteria</taxon>
        <taxon>Pseudomonadati</taxon>
        <taxon>Pseudomonadota</taxon>
        <taxon>Alphaproteobacteria</taxon>
        <taxon>Sphingomonadales</taxon>
        <taxon>Sphingomonadaceae</taxon>
        <taxon>Sphingobium</taxon>
    </lineage>
</organism>
<sequence length="136" mass="15827">MPAHSEAFPWPSYYGHFDFFEQRMRAHSRVRDLQSLGNGRYSLIKTDGTVLEAFVCECYSYGAAEYLETISKLGKLDVIIISSNWCGYSDDLKMQCSAEQVGLFSIRDFMAALNRPNFWAYLSDWDEERYKKRGFL</sequence>
<evidence type="ECO:0000313" key="2">
    <source>
        <dbReference type="Proteomes" id="UP000282977"/>
    </source>
</evidence>
<evidence type="ECO:0000313" key="1">
    <source>
        <dbReference type="EMBL" id="RVT43470.1"/>
    </source>
</evidence>